<feature type="region of interest" description="Disordered" evidence="1">
    <location>
        <begin position="31"/>
        <end position="103"/>
    </location>
</feature>
<evidence type="ECO:0000256" key="1">
    <source>
        <dbReference type="SAM" id="MobiDB-lite"/>
    </source>
</evidence>
<feature type="compositionally biased region" description="Basic and acidic residues" evidence="1">
    <location>
        <begin position="88"/>
        <end position="103"/>
    </location>
</feature>
<dbReference type="AlphaFoldDB" id="A0A2H1GT58"/>
<name>A0A2H1GT58_ZYMTR</name>
<sequence length="103" mass="11355">MFWCSHSCVSHCTKACPYFASHTTIHSYRQASRHQLPSLCDPQSTSPGPSGAMASVRLDFDSGDDDDREEDSPLPAAPPKNTGKRLGHAIEDNQVRDKKLAER</sequence>
<evidence type="ECO:0000313" key="2">
    <source>
        <dbReference type="EMBL" id="SMR56740.1"/>
    </source>
</evidence>
<reference evidence="3" key="1">
    <citation type="submission" date="2017-05" db="EMBL/GenBank/DDBJ databases">
        <authorList>
            <person name="Song R."/>
            <person name="Chenine A.L."/>
            <person name="Ruprecht R.M."/>
        </authorList>
    </citation>
    <scope>NUCLEOTIDE SEQUENCE [LARGE SCALE GENOMIC DNA]</scope>
</reference>
<gene>
    <name evidence="2" type="ORF">ZT1E4_G8337</name>
</gene>
<evidence type="ECO:0000313" key="3">
    <source>
        <dbReference type="Proteomes" id="UP000245764"/>
    </source>
</evidence>
<protein>
    <submittedName>
        <fullName evidence="2">Uncharacterized protein</fullName>
    </submittedName>
</protein>
<dbReference type="Proteomes" id="UP000245764">
    <property type="component" value="Chromosome 8"/>
</dbReference>
<feature type="compositionally biased region" description="Acidic residues" evidence="1">
    <location>
        <begin position="61"/>
        <end position="72"/>
    </location>
</feature>
<proteinExistence type="predicted"/>
<feature type="compositionally biased region" description="Polar residues" evidence="1">
    <location>
        <begin position="31"/>
        <end position="48"/>
    </location>
</feature>
<organism evidence="2 3">
    <name type="scientific">Zymoseptoria tritici ST99CH_1E4</name>
    <dbReference type="NCBI Taxonomy" id="1276532"/>
    <lineage>
        <taxon>Eukaryota</taxon>
        <taxon>Fungi</taxon>
        <taxon>Dikarya</taxon>
        <taxon>Ascomycota</taxon>
        <taxon>Pezizomycotina</taxon>
        <taxon>Dothideomycetes</taxon>
        <taxon>Dothideomycetidae</taxon>
        <taxon>Mycosphaerellales</taxon>
        <taxon>Mycosphaerellaceae</taxon>
        <taxon>Zymoseptoria</taxon>
    </lineage>
</organism>
<dbReference type="EMBL" id="LT854260">
    <property type="protein sequence ID" value="SMR56740.1"/>
    <property type="molecule type" value="Genomic_DNA"/>
</dbReference>
<accession>A0A2H1GT58</accession>